<keyword evidence="2" id="KW-0614">Plasmid</keyword>
<name>A0ABY5BD25_BURGL</name>
<dbReference type="Proteomes" id="UP001056386">
    <property type="component" value="Plasmid unnamed3"/>
</dbReference>
<evidence type="ECO:0000313" key="3">
    <source>
        <dbReference type="Proteomes" id="UP001056386"/>
    </source>
</evidence>
<reference evidence="2" key="1">
    <citation type="submission" date="2022-06" db="EMBL/GenBank/DDBJ databases">
        <title>Draft genome sequence of Burkholderia glumae strain GR20004 isolated from rice panicle showing bacterial panicle blight.</title>
        <authorList>
            <person name="Choi S.Y."/>
            <person name="Lee Y.H."/>
        </authorList>
    </citation>
    <scope>NUCLEOTIDE SEQUENCE</scope>
    <source>
        <strain evidence="2">GR20004</strain>
        <plasmid evidence="2">unnamed3</plasmid>
    </source>
</reference>
<geneLocation type="plasmid" evidence="2 3">
    <name>unnamed3</name>
</geneLocation>
<accession>A0ABY5BD25</accession>
<protein>
    <submittedName>
        <fullName evidence="2">Uncharacterized protein</fullName>
    </submittedName>
</protein>
<feature type="region of interest" description="Disordered" evidence="1">
    <location>
        <begin position="106"/>
        <end position="141"/>
    </location>
</feature>
<evidence type="ECO:0000313" key="2">
    <source>
        <dbReference type="EMBL" id="USS44428.1"/>
    </source>
</evidence>
<keyword evidence="3" id="KW-1185">Reference proteome</keyword>
<dbReference type="EMBL" id="CP099586">
    <property type="protein sequence ID" value="USS44428.1"/>
    <property type="molecule type" value="Genomic_DNA"/>
</dbReference>
<proteinExistence type="predicted"/>
<organism evidence="2 3">
    <name type="scientific">Burkholderia glumae</name>
    <name type="common">Pseudomonas glumae</name>
    <dbReference type="NCBI Taxonomy" id="337"/>
    <lineage>
        <taxon>Bacteria</taxon>
        <taxon>Pseudomonadati</taxon>
        <taxon>Pseudomonadota</taxon>
        <taxon>Betaproteobacteria</taxon>
        <taxon>Burkholderiales</taxon>
        <taxon>Burkholderiaceae</taxon>
        <taxon>Burkholderia</taxon>
    </lineage>
</organism>
<sequence length="141" mass="15328">MSYNTVALRATDGGQPRVGTFNWDLTGASYLGPLTQWDKAANKKKPGYLVCDVLLGVNVAAHELQPFINKCTSLRALAKVGRCMQVFVADGYTPEAFALACEGERCRSGDHDEPVWARGRQGSSRADRHPQGRIPAPGLVR</sequence>
<dbReference type="RefSeq" id="WP_252836670.1">
    <property type="nucleotide sequence ID" value="NZ_CP099586.1"/>
</dbReference>
<gene>
    <name evidence="2" type="ORF">NFI99_14265</name>
</gene>
<evidence type="ECO:0000256" key="1">
    <source>
        <dbReference type="SAM" id="MobiDB-lite"/>
    </source>
</evidence>
<feature type="compositionally biased region" description="Basic and acidic residues" evidence="1">
    <location>
        <begin position="106"/>
        <end position="115"/>
    </location>
</feature>